<protein>
    <submittedName>
        <fullName evidence="1">Uncharacterized protein</fullName>
    </submittedName>
</protein>
<dbReference type="AlphaFoldDB" id="A0A5D4M2V1"/>
<comment type="caution">
    <text evidence="1">The sequence shown here is derived from an EMBL/GenBank/DDBJ whole genome shotgun (WGS) entry which is preliminary data.</text>
</comment>
<dbReference type="Proteomes" id="UP000325182">
    <property type="component" value="Unassembled WGS sequence"/>
</dbReference>
<dbReference type="RefSeq" id="WP_148955169.1">
    <property type="nucleotide sequence ID" value="NZ_VTEG01000028.1"/>
</dbReference>
<evidence type="ECO:0000313" key="1">
    <source>
        <dbReference type="EMBL" id="TYR95698.1"/>
    </source>
</evidence>
<name>A0A5D4M2V1_9BACI</name>
<dbReference type="EMBL" id="VTEG01000028">
    <property type="protein sequence ID" value="TYR95698.1"/>
    <property type="molecule type" value="Genomic_DNA"/>
</dbReference>
<sequence>MNLEDEFQVIDKRKKPVIFDSKLAFRDDLPYVYLGFLVWLMACESRGIIDEVFEMHYGIHEVFTERVHYLEEKGLIKIEGGFGIQ</sequence>
<proteinExistence type="predicted"/>
<accession>A0A5D4M2V1</accession>
<gene>
    <name evidence="1" type="ORF">FZC84_21130</name>
</gene>
<reference evidence="1 2" key="1">
    <citation type="submission" date="2019-08" db="EMBL/GenBank/DDBJ databases">
        <title>Bacillus genomes from the desert of Cuatro Cienegas, Coahuila.</title>
        <authorList>
            <person name="Olmedo-Alvarez G."/>
        </authorList>
    </citation>
    <scope>NUCLEOTIDE SEQUENCE [LARGE SCALE GENOMIC DNA]</scope>
    <source>
        <strain evidence="1 2">CH128b_4D</strain>
    </source>
</reference>
<evidence type="ECO:0000313" key="2">
    <source>
        <dbReference type="Proteomes" id="UP000325182"/>
    </source>
</evidence>
<organism evidence="1 2">
    <name type="scientific">Rossellomorea vietnamensis</name>
    <dbReference type="NCBI Taxonomy" id="218284"/>
    <lineage>
        <taxon>Bacteria</taxon>
        <taxon>Bacillati</taxon>
        <taxon>Bacillota</taxon>
        <taxon>Bacilli</taxon>
        <taxon>Bacillales</taxon>
        <taxon>Bacillaceae</taxon>
        <taxon>Rossellomorea</taxon>
    </lineage>
</organism>